<dbReference type="Pfam" id="PF01899">
    <property type="entry name" value="MNHE"/>
    <property type="match status" value="1"/>
</dbReference>
<comment type="caution">
    <text evidence="2">The sequence shown here is derived from an EMBL/GenBank/DDBJ whole genome shotgun (WGS) entry which is preliminary data.</text>
</comment>
<name>A0AAE4FT28_9CYAN</name>
<proteinExistence type="predicted"/>
<evidence type="ECO:0000313" key="2">
    <source>
        <dbReference type="EMBL" id="MDS3860466.1"/>
    </source>
</evidence>
<dbReference type="EMBL" id="JAVMIP010000004">
    <property type="protein sequence ID" value="MDS3860466.1"/>
    <property type="molecule type" value="Genomic_DNA"/>
</dbReference>
<dbReference type="Proteomes" id="UP001268256">
    <property type="component" value="Unassembled WGS sequence"/>
</dbReference>
<protein>
    <submittedName>
        <fullName evidence="2">Na+/H+ antiporter subunit E</fullName>
    </submittedName>
</protein>
<organism evidence="2 3">
    <name type="scientific">Pseudocalidococcus azoricus BACA0444</name>
    <dbReference type="NCBI Taxonomy" id="2918990"/>
    <lineage>
        <taxon>Bacteria</taxon>
        <taxon>Bacillati</taxon>
        <taxon>Cyanobacteriota</taxon>
        <taxon>Cyanophyceae</taxon>
        <taxon>Acaryochloridales</taxon>
        <taxon>Thermosynechococcaceae</taxon>
        <taxon>Pseudocalidococcus</taxon>
        <taxon>Pseudocalidococcus azoricus</taxon>
    </lineage>
</organism>
<gene>
    <name evidence="2" type="ORF">RIF25_06545</name>
</gene>
<dbReference type="GO" id="GO:0008324">
    <property type="term" value="F:monoatomic cation transmembrane transporter activity"/>
    <property type="evidence" value="ECO:0007669"/>
    <property type="project" value="InterPro"/>
</dbReference>
<keyword evidence="1" id="KW-1133">Transmembrane helix</keyword>
<dbReference type="InterPro" id="IPR002758">
    <property type="entry name" value="Cation_antiport_E"/>
</dbReference>
<keyword evidence="3" id="KW-1185">Reference proteome</keyword>
<keyword evidence="1" id="KW-0472">Membrane</keyword>
<feature type="transmembrane region" description="Helical" evidence="1">
    <location>
        <begin position="12"/>
        <end position="36"/>
    </location>
</feature>
<reference evidence="3" key="1">
    <citation type="submission" date="2023-07" db="EMBL/GenBank/DDBJ databases">
        <authorList>
            <person name="Luz R."/>
            <person name="Cordeiro R."/>
            <person name="Fonseca A."/>
            <person name="Goncalves V."/>
        </authorList>
    </citation>
    <scope>NUCLEOTIDE SEQUENCE [LARGE SCALE GENOMIC DNA]</scope>
    <source>
        <strain evidence="3">BACA0444</strain>
    </source>
</reference>
<keyword evidence="1" id="KW-0812">Transmembrane</keyword>
<sequence>MVGILDLTLRLVIWFLLTSDLSLANILIGVAVALILPRSSRIKSKLRDWAGVLKEIILAIPKAYVEAFQIMLAPYNHSEVKLERVRPNRTPGLIFLDIFVITFTPKTIVLKYREDGWYEVHNLVHRKAAGRIGK</sequence>
<dbReference type="AlphaFoldDB" id="A0AAE4FT28"/>
<dbReference type="GO" id="GO:0016020">
    <property type="term" value="C:membrane"/>
    <property type="evidence" value="ECO:0007669"/>
    <property type="project" value="InterPro"/>
</dbReference>
<dbReference type="RefSeq" id="WP_322877741.1">
    <property type="nucleotide sequence ID" value="NZ_JAVMIP010000004.1"/>
</dbReference>
<evidence type="ECO:0000313" key="3">
    <source>
        <dbReference type="Proteomes" id="UP001268256"/>
    </source>
</evidence>
<evidence type="ECO:0000256" key="1">
    <source>
        <dbReference type="SAM" id="Phobius"/>
    </source>
</evidence>
<accession>A0AAE4FT28</accession>